<dbReference type="InterPro" id="IPR036055">
    <property type="entry name" value="LDL_receptor-like_sf"/>
</dbReference>
<dbReference type="Gene3D" id="4.10.400.10">
    <property type="entry name" value="Low-density Lipoprotein Receptor"/>
    <property type="match status" value="1"/>
</dbReference>
<dbReference type="InterPro" id="IPR023415">
    <property type="entry name" value="LDLR_class-A_CS"/>
</dbReference>
<sequence>MQVSNQASISKREISVDPMPGDFGHEVVCRDGLWMCPNSTKCIVASWRCDGRLDCAKGEDELNCMSGRDDLFVYKLLKLDTDKETEIGRKVLEKTLRKINPDELEQFSKIAKNYVDSYVAKEAGMQFLGWCLITLALFLLISLLHRFAKKQQAIQE</sequence>
<keyword evidence="3" id="KW-1133">Transmembrane helix</keyword>
<proteinExistence type="predicted"/>
<evidence type="ECO:0000256" key="3">
    <source>
        <dbReference type="SAM" id="Phobius"/>
    </source>
</evidence>
<feature type="transmembrane region" description="Helical" evidence="3">
    <location>
        <begin position="127"/>
        <end position="148"/>
    </location>
</feature>
<keyword evidence="3" id="KW-0472">Membrane</keyword>
<name>A0A915D565_9BILA</name>
<keyword evidence="4" id="KW-1185">Reference proteome</keyword>
<dbReference type="PROSITE" id="PS01209">
    <property type="entry name" value="LDLRA_1"/>
    <property type="match status" value="1"/>
</dbReference>
<reference evidence="5" key="1">
    <citation type="submission" date="2022-11" db="UniProtKB">
        <authorList>
            <consortium name="WormBaseParasite"/>
        </authorList>
    </citation>
    <scope>IDENTIFICATION</scope>
</reference>
<keyword evidence="3" id="KW-0812">Transmembrane</keyword>
<evidence type="ECO:0000313" key="4">
    <source>
        <dbReference type="Proteomes" id="UP000887574"/>
    </source>
</evidence>
<evidence type="ECO:0000256" key="1">
    <source>
        <dbReference type="ARBA" id="ARBA00023157"/>
    </source>
</evidence>
<evidence type="ECO:0000313" key="5">
    <source>
        <dbReference type="WBParaSite" id="jg15697"/>
    </source>
</evidence>
<comment type="caution">
    <text evidence="2">Lacks conserved residue(s) required for the propagation of feature annotation.</text>
</comment>
<accession>A0A915D565</accession>
<dbReference type="CDD" id="cd00112">
    <property type="entry name" value="LDLa"/>
    <property type="match status" value="1"/>
</dbReference>
<dbReference type="WBParaSite" id="jg15697">
    <property type="protein sequence ID" value="jg15697"/>
    <property type="gene ID" value="jg15697"/>
</dbReference>
<organism evidence="4 5">
    <name type="scientific">Ditylenchus dipsaci</name>
    <dbReference type="NCBI Taxonomy" id="166011"/>
    <lineage>
        <taxon>Eukaryota</taxon>
        <taxon>Metazoa</taxon>
        <taxon>Ecdysozoa</taxon>
        <taxon>Nematoda</taxon>
        <taxon>Chromadorea</taxon>
        <taxon>Rhabditida</taxon>
        <taxon>Tylenchina</taxon>
        <taxon>Tylenchomorpha</taxon>
        <taxon>Sphaerularioidea</taxon>
        <taxon>Anguinidae</taxon>
        <taxon>Anguininae</taxon>
        <taxon>Ditylenchus</taxon>
    </lineage>
</organism>
<keyword evidence="1 2" id="KW-1015">Disulfide bond</keyword>
<protein>
    <submittedName>
        <fullName evidence="5">Uncharacterized protein</fullName>
    </submittedName>
</protein>
<dbReference type="AlphaFoldDB" id="A0A915D565"/>
<feature type="disulfide bond" evidence="2">
    <location>
        <begin position="49"/>
        <end position="64"/>
    </location>
</feature>
<dbReference type="SMART" id="SM00192">
    <property type="entry name" value="LDLa"/>
    <property type="match status" value="1"/>
</dbReference>
<dbReference type="PROSITE" id="PS50068">
    <property type="entry name" value="LDLRA_2"/>
    <property type="match status" value="1"/>
</dbReference>
<dbReference type="InterPro" id="IPR002172">
    <property type="entry name" value="LDrepeatLR_classA_rpt"/>
</dbReference>
<dbReference type="SUPFAM" id="SSF57424">
    <property type="entry name" value="LDL receptor-like module"/>
    <property type="match status" value="1"/>
</dbReference>
<evidence type="ECO:0000256" key="2">
    <source>
        <dbReference type="PROSITE-ProRule" id="PRU00124"/>
    </source>
</evidence>
<dbReference type="Proteomes" id="UP000887574">
    <property type="component" value="Unplaced"/>
</dbReference>
<dbReference type="Pfam" id="PF00057">
    <property type="entry name" value="Ldl_recept_a"/>
    <property type="match status" value="1"/>
</dbReference>